<evidence type="ECO:0008006" key="2">
    <source>
        <dbReference type="Google" id="ProtNLM"/>
    </source>
</evidence>
<dbReference type="InterPro" id="IPR053134">
    <property type="entry name" value="RNA-dir_DNA_polymerase"/>
</dbReference>
<dbReference type="EMBL" id="BKCJ010001715">
    <property type="protein sequence ID" value="GEU43487.1"/>
    <property type="molecule type" value="Genomic_DNA"/>
</dbReference>
<proteinExistence type="predicted"/>
<dbReference type="PANTHER" id="PTHR24559:SF427">
    <property type="entry name" value="RNA-DIRECTED DNA POLYMERASE"/>
    <property type="match status" value="1"/>
</dbReference>
<reference evidence="1" key="1">
    <citation type="journal article" date="2019" name="Sci. Rep.">
        <title>Draft genome of Tanacetum cinerariifolium, the natural source of mosquito coil.</title>
        <authorList>
            <person name="Yamashiro T."/>
            <person name="Shiraishi A."/>
            <person name="Satake H."/>
            <person name="Nakayama K."/>
        </authorList>
    </citation>
    <scope>NUCLEOTIDE SEQUENCE</scope>
</reference>
<dbReference type="Gene3D" id="3.30.70.270">
    <property type="match status" value="1"/>
</dbReference>
<dbReference type="AlphaFoldDB" id="A0A6L2K450"/>
<sequence length="226" mass="26376">MKQLRTMKVNEPKLKDIPVVREFLSVFLKYLSGLPPSREVEFCIDLIPRAMPVAKSPYHLALTEMSYLDKFVIVFIDDILIYSKSKEEYEVHLKLILELHEKEKLFGKFWNANSGCKWFIFLDILQNLSPLTKKNKKFEWGDEQEIAFLTLKDTLILALLEGANDFVVYYNALNKGFGCVLMQRNKAKILEAQSEASKVINTLAERLRGFEKQLERIEGNRLYFVE</sequence>
<comment type="caution">
    <text evidence="1">The sequence shown here is derived from an EMBL/GenBank/DDBJ whole genome shotgun (WGS) entry which is preliminary data.</text>
</comment>
<dbReference type="PANTHER" id="PTHR24559">
    <property type="entry name" value="TRANSPOSON TY3-I GAG-POL POLYPROTEIN"/>
    <property type="match status" value="1"/>
</dbReference>
<evidence type="ECO:0000313" key="1">
    <source>
        <dbReference type="EMBL" id="GEU43487.1"/>
    </source>
</evidence>
<organism evidence="1">
    <name type="scientific">Tanacetum cinerariifolium</name>
    <name type="common">Dalmatian daisy</name>
    <name type="synonym">Chrysanthemum cinerariifolium</name>
    <dbReference type="NCBI Taxonomy" id="118510"/>
    <lineage>
        <taxon>Eukaryota</taxon>
        <taxon>Viridiplantae</taxon>
        <taxon>Streptophyta</taxon>
        <taxon>Embryophyta</taxon>
        <taxon>Tracheophyta</taxon>
        <taxon>Spermatophyta</taxon>
        <taxon>Magnoliopsida</taxon>
        <taxon>eudicotyledons</taxon>
        <taxon>Gunneridae</taxon>
        <taxon>Pentapetalae</taxon>
        <taxon>asterids</taxon>
        <taxon>campanulids</taxon>
        <taxon>Asterales</taxon>
        <taxon>Asteraceae</taxon>
        <taxon>Asteroideae</taxon>
        <taxon>Anthemideae</taxon>
        <taxon>Anthemidinae</taxon>
        <taxon>Tanacetum</taxon>
    </lineage>
</organism>
<dbReference type="InterPro" id="IPR043502">
    <property type="entry name" value="DNA/RNA_pol_sf"/>
</dbReference>
<name>A0A6L2K450_TANCI</name>
<gene>
    <name evidence="1" type="ORF">Tci_015465</name>
</gene>
<protein>
    <recommendedName>
        <fullName evidence="2">Reverse transcriptase domain-containing protein</fullName>
    </recommendedName>
</protein>
<dbReference type="SUPFAM" id="SSF56672">
    <property type="entry name" value="DNA/RNA polymerases"/>
    <property type="match status" value="1"/>
</dbReference>
<dbReference type="InterPro" id="IPR043128">
    <property type="entry name" value="Rev_trsase/Diguanyl_cyclase"/>
</dbReference>
<accession>A0A6L2K450</accession>